<dbReference type="AlphaFoldDB" id="A0A9N8JBW9"/>
<feature type="non-terminal residue" evidence="2">
    <location>
        <position position="77"/>
    </location>
</feature>
<sequence>STAVSRRTVPPTSASAPVSSPRVRLTPMRLASRAASPLVAAPRTLVLPVVLPAATVSSLAARLTPSRLAARVARLPT</sequence>
<keyword evidence="3" id="KW-1185">Reference proteome</keyword>
<gene>
    <name evidence="2" type="ORF">AWRI4619_LOCUS3145</name>
</gene>
<feature type="non-terminal residue" evidence="2">
    <location>
        <position position="1"/>
    </location>
</feature>
<protein>
    <submittedName>
        <fullName evidence="2">Uncharacterized protein</fullName>
    </submittedName>
</protein>
<feature type="region of interest" description="Disordered" evidence="1">
    <location>
        <begin position="1"/>
        <end position="22"/>
    </location>
</feature>
<feature type="compositionally biased region" description="Low complexity" evidence="1">
    <location>
        <begin position="8"/>
        <end position="21"/>
    </location>
</feature>
<organism evidence="2 3">
    <name type="scientific">Aureobasidium vineae</name>
    <dbReference type="NCBI Taxonomy" id="2773715"/>
    <lineage>
        <taxon>Eukaryota</taxon>
        <taxon>Fungi</taxon>
        <taxon>Dikarya</taxon>
        <taxon>Ascomycota</taxon>
        <taxon>Pezizomycotina</taxon>
        <taxon>Dothideomycetes</taxon>
        <taxon>Dothideomycetidae</taxon>
        <taxon>Dothideales</taxon>
        <taxon>Saccotheciaceae</taxon>
        <taxon>Aureobasidium</taxon>
    </lineage>
</organism>
<comment type="caution">
    <text evidence="2">The sequence shown here is derived from an EMBL/GenBank/DDBJ whole genome shotgun (WGS) entry which is preliminary data.</text>
</comment>
<evidence type="ECO:0000256" key="1">
    <source>
        <dbReference type="SAM" id="MobiDB-lite"/>
    </source>
</evidence>
<accession>A0A9N8JBW9</accession>
<dbReference type="EMBL" id="CAIJEN010000003">
    <property type="protein sequence ID" value="CAD0084578.1"/>
    <property type="molecule type" value="Genomic_DNA"/>
</dbReference>
<dbReference type="Proteomes" id="UP000716446">
    <property type="component" value="Unassembled WGS sequence"/>
</dbReference>
<proteinExistence type="predicted"/>
<evidence type="ECO:0000313" key="3">
    <source>
        <dbReference type="Proteomes" id="UP000716446"/>
    </source>
</evidence>
<name>A0A9N8JBW9_9PEZI</name>
<reference evidence="2" key="1">
    <citation type="submission" date="2020-06" db="EMBL/GenBank/DDBJ databases">
        <authorList>
            <person name="Onetto C."/>
        </authorList>
    </citation>
    <scope>NUCLEOTIDE SEQUENCE</scope>
</reference>
<evidence type="ECO:0000313" key="2">
    <source>
        <dbReference type="EMBL" id="CAD0084578.1"/>
    </source>
</evidence>